<dbReference type="InterPro" id="IPR027417">
    <property type="entry name" value="P-loop_NTPase"/>
</dbReference>
<dbReference type="KEGG" id="sanh:107659422"/>
<reference evidence="11" key="1">
    <citation type="submission" date="2025-08" db="UniProtKB">
        <authorList>
            <consortium name="Ensembl"/>
        </authorList>
    </citation>
    <scope>IDENTIFICATION</scope>
</reference>
<reference evidence="11" key="2">
    <citation type="submission" date="2025-09" db="UniProtKB">
        <authorList>
            <consortium name="Ensembl"/>
        </authorList>
    </citation>
    <scope>IDENTIFICATION</scope>
</reference>
<dbReference type="Pfam" id="PF17776">
    <property type="entry name" value="NLRC4_HD2"/>
    <property type="match status" value="1"/>
</dbReference>
<dbReference type="PROSITE" id="PS50837">
    <property type="entry name" value="NACHT"/>
    <property type="match status" value="1"/>
</dbReference>
<evidence type="ECO:0000256" key="5">
    <source>
        <dbReference type="ARBA" id="ARBA00022840"/>
    </source>
</evidence>
<accession>A0A671LP66</accession>
<feature type="compositionally biased region" description="Polar residues" evidence="9">
    <location>
        <begin position="127"/>
        <end position="136"/>
    </location>
</feature>
<dbReference type="AlphaFoldDB" id="A0A671LP66"/>
<keyword evidence="6" id="KW-0832">Ubl conjugation</keyword>
<feature type="region of interest" description="Disordered" evidence="9">
    <location>
        <begin position="111"/>
        <end position="148"/>
    </location>
</feature>
<comment type="subcellular location">
    <subcellularLocation>
        <location evidence="1">Inflammasome</location>
    </subcellularLocation>
</comment>
<keyword evidence="7" id="KW-0395">Inflammatory response</keyword>
<evidence type="ECO:0000313" key="12">
    <source>
        <dbReference type="Proteomes" id="UP000472260"/>
    </source>
</evidence>
<dbReference type="InterPro" id="IPR032675">
    <property type="entry name" value="LRR_dom_sf"/>
</dbReference>
<dbReference type="Gene3D" id="3.80.10.10">
    <property type="entry name" value="Ribonuclease Inhibitor"/>
    <property type="match status" value="1"/>
</dbReference>
<dbReference type="PANTHER" id="PTHR45690">
    <property type="entry name" value="NACHT, LRR AND PYD DOMAINS-CONTAINING PROTEIN 12"/>
    <property type="match status" value="1"/>
</dbReference>
<dbReference type="Gene3D" id="3.40.50.300">
    <property type="entry name" value="P-loop containing nucleotide triphosphate hydrolases"/>
    <property type="match status" value="1"/>
</dbReference>
<evidence type="ECO:0000256" key="6">
    <source>
        <dbReference type="ARBA" id="ARBA00022843"/>
    </source>
</evidence>
<evidence type="ECO:0000313" key="11">
    <source>
        <dbReference type="Ensembl" id="ENSSANP00000021029.1"/>
    </source>
</evidence>
<keyword evidence="3" id="KW-0677">Repeat</keyword>
<evidence type="ECO:0000259" key="10">
    <source>
        <dbReference type="PROSITE" id="PS50837"/>
    </source>
</evidence>
<protein>
    <submittedName>
        <fullName evidence="11">NACHT, LRR and PYD domains-containing protein 3-like</fullName>
    </submittedName>
</protein>
<feature type="compositionally biased region" description="Basic and acidic residues" evidence="9">
    <location>
        <begin position="111"/>
        <end position="126"/>
    </location>
</feature>
<dbReference type="GO" id="GO:0005524">
    <property type="term" value="F:ATP binding"/>
    <property type="evidence" value="ECO:0007669"/>
    <property type="project" value="UniProtKB-KW"/>
</dbReference>
<organism evidence="11 12">
    <name type="scientific">Sinocyclocheilus anshuiensis</name>
    <dbReference type="NCBI Taxonomy" id="1608454"/>
    <lineage>
        <taxon>Eukaryota</taxon>
        <taxon>Metazoa</taxon>
        <taxon>Chordata</taxon>
        <taxon>Craniata</taxon>
        <taxon>Vertebrata</taxon>
        <taxon>Euteleostomi</taxon>
        <taxon>Actinopterygii</taxon>
        <taxon>Neopterygii</taxon>
        <taxon>Teleostei</taxon>
        <taxon>Ostariophysi</taxon>
        <taxon>Cypriniformes</taxon>
        <taxon>Cyprinidae</taxon>
        <taxon>Cyprininae</taxon>
        <taxon>Sinocyclocheilus</taxon>
    </lineage>
</organism>
<evidence type="ECO:0000256" key="3">
    <source>
        <dbReference type="ARBA" id="ARBA00022737"/>
    </source>
</evidence>
<dbReference type="Ensembl" id="ENSSANT00000022406.1">
    <property type="protein sequence ID" value="ENSSANP00000021029.1"/>
    <property type="gene ID" value="ENSSANG00000010924.1"/>
</dbReference>
<dbReference type="Pfam" id="PF14484">
    <property type="entry name" value="FISNA"/>
    <property type="match status" value="1"/>
</dbReference>
<name>A0A671LP66_9TELE</name>
<keyword evidence="4" id="KW-0547">Nucleotide-binding</keyword>
<evidence type="ECO:0000256" key="2">
    <source>
        <dbReference type="ARBA" id="ARBA00022490"/>
    </source>
</evidence>
<evidence type="ECO:0000256" key="4">
    <source>
        <dbReference type="ARBA" id="ARBA00022741"/>
    </source>
</evidence>
<dbReference type="OrthoDB" id="120976at2759"/>
<dbReference type="GO" id="GO:0005829">
    <property type="term" value="C:cytosol"/>
    <property type="evidence" value="ECO:0007669"/>
    <property type="project" value="UniProtKB-SubCell"/>
</dbReference>
<dbReference type="SUPFAM" id="SSF52540">
    <property type="entry name" value="P-loop containing nucleoside triphosphate hydrolases"/>
    <property type="match status" value="1"/>
</dbReference>
<dbReference type="Proteomes" id="UP000472260">
    <property type="component" value="Unassembled WGS sequence"/>
</dbReference>
<evidence type="ECO:0000256" key="9">
    <source>
        <dbReference type="SAM" id="MobiDB-lite"/>
    </source>
</evidence>
<keyword evidence="5" id="KW-0067">ATP-binding</keyword>
<proteinExistence type="predicted"/>
<dbReference type="InterPro" id="IPR041267">
    <property type="entry name" value="NLRP_HD2"/>
</dbReference>
<keyword evidence="2" id="KW-0963">Cytoplasm</keyword>
<evidence type="ECO:0000256" key="8">
    <source>
        <dbReference type="ARBA" id="ARBA00023233"/>
    </source>
</evidence>
<dbReference type="PANTHER" id="PTHR45690:SF19">
    <property type="entry name" value="NACHT, LRR AND PYD DOMAINS-CONTAINING PROTEIN 3"/>
    <property type="match status" value="1"/>
</dbReference>
<dbReference type="InterPro" id="IPR050637">
    <property type="entry name" value="NLRP_innate_immun_reg"/>
</dbReference>
<evidence type="ECO:0000256" key="1">
    <source>
        <dbReference type="ARBA" id="ARBA00004110"/>
    </source>
</evidence>
<dbReference type="InterPro" id="IPR029495">
    <property type="entry name" value="NACHT-assoc"/>
</dbReference>
<keyword evidence="8" id="KW-1271">Inflammasome</keyword>
<evidence type="ECO:0000256" key="7">
    <source>
        <dbReference type="ARBA" id="ARBA00023198"/>
    </source>
</evidence>
<gene>
    <name evidence="11" type="primary">nlrp3l</name>
</gene>
<dbReference type="InterPro" id="IPR007111">
    <property type="entry name" value="NACHT_NTPase"/>
</dbReference>
<dbReference type="SMART" id="SM01288">
    <property type="entry name" value="FISNA"/>
    <property type="match status" value="1"/>
</dbReference>
<keyword evidence="12" id="KW-1185">Reference proteome</keyword>
<feature type="domain" description="NACHT" evidence="10">
    <location>
        <begin position="158"/>
        <end position="294"/>
    </location>
</feature>
<dbReference type="SUPFAM" id="SSF52047">
    <property type="entry name" value="RNI-like"/>
    <property type="match status" value="1"/>
</dbReference>
<dbReference type="Pfam" id="PF05729">
    <property type="entry name" value="NACHT"/>
    <property type="match status" value="1"/>
</dbReference>
<sequence>MISSLKTKERSFRSLAGTNVSAAAQSGSHIIAPVLTNNTITGDVHFLHNAHGFTFDRPHSETTQTSATRSLIFKHKTRICTEYQYVTEYNSLPGERVLLSERYTQPLILQRHRDQKEREAELRSSGEDFQQVLSSRSGDESSHLNSLFNPDGHGISPSSVILQGNSGNGKTLTVQKIMMDWASDKLYKERFAIVFHLKCKEINHIPGIKSLVEVLSYSCSLTSDEISQILQQSPEKILFIIDGFDELKLTQDIYDMSPHTDVIQKAPAEVTLCALLRGHILPESFLLVATRSTATDTLSKLLKGPQRFTEIMGFSEKGVEEYFQKFFQDEELFKRAYTFVKTNENLFTTCSIPVICWIICTTIKERFRVGADVTSVLETTTSIYVDFVSTLLKHHCQGLSQSVPNLLRSLGQLAERGMLEQQVLLDEKTVYETISDPVANPFLCKFLFKRRICQETMFSFMHLSFQEFLTALYCFILDEEESPRKLAQLISVQDCGWLEHPPRFAAVVQFAFGLLNKDVRHTLRKTLGLFVHPNTQALLKEWILKELQSDIYHYRTLFILHCLYELHEEDFVIKAMKSWNRINAYGAFFRRTDCWALLYCSQCCQCIEELSLIDCRLTSEKLMMILPALPKFKKLTLSLEDPSVSDLVELMCALTRGQTLNSLDVLVMSNVGTCSVRTADLSTSEELSRIYIQPPRRVDPAGSLQSLDLTFPRSELNNINWTKLFQIIHHNNLDALMLIPCSFSKLKKMEVRVDCLTKRWCVWTLQIIQNCPSLTELKVDAYFLLEEGIKILQRSRTRPACIMRVDGLVCHKQSQKCTHKDDKLSCNQKVMIHLSSQGCSMETLRKSLF</sequence>